<evidence type="ECO:0000313" key="2">
    <source>
        <dbReference type="EMBL" id="PPK66725.1"/>
    </source>
</evidence>
<accession>A0A2S6GNB7</accession>
<sequence>MARASRLPLFAVTRAAVFLLAPLFLCAGVFHPTPDVLPLAVFGVLAAVLAQALSVRESRVDRQLVDAAALAAATENRRAREIVTWLDDAVVRPGPDFSLPGAIGALALRSITPDYRPVPFLRAEPEVLLDLSERLLTAAWVRDIGGAAIAGASGAKVGAGGSPRVRAHVAAMGALAMRQAVVHGGLGQRDRARIAAMAAVVRFESIDARMGTAMAAVADTGAEDVDPRRRLLRANPLPAVRRVVLGTAARAASARGDAASAADLLAQARRVPAGVAAFRAALRADGIPFGSNARELLGSTLVTERQLAVELGQ</sequence>
<dbReference type="EMBL" id="PTIX01000009">
    <property type="protein sequence ID" value="PPK66725.1"/>
    <property type="molecule type" value="Genomic_DNA"/>
</dbReference>
<protein>
    <submittedName>
        <fullName evidence="2">Uncharacterized protein</fullName>
    </submittedName>
</protein>
<dbReference type="Proteomes" id="UP000239203">
    <property type="component" value="Unassembled WGS sequence"/>
</dbReference>
<evidence type="ECO:0000313" key="3">
    <source>
        <dbReference type="Proteomes" id="UP000239203"/>
    </source>
</evidence>
<comment type="caution">
    <text evidence="2">The sequence shown here is derived from an EMBL/GenBank/DDBJ whole genome shotgun (WGS) entry which is preliminary data.</text>
</comment>
<feature type="transmembrane region" description="Helical" evidence="1">
    <location>
        <begin position="36"/>
        <end position="55"/>
    </location>
</feature>
<reference evidence="2 3" key="1">
    <citation type="submission" date="2018-02" db="EMBL/GenBank/DDBJ databases">
        <title>Genomic Encyclopedia of Archaeal and Bacterial Type Strains, Phase II (KMG-II): from individual species to whole genera.</title>
        <authorList>
            <person name="Goeker M."/>
        </authorList>
    </citation>
    <scope>NUCLEOTIDE SEQUENCE [LARGE SCALE GENOMIC DNA]</scope>
    <source>
        <strain evidence="2 3">YU 961-1</strain>
    </source>
</reference>
<gene>
    <name evidence="2" type="ORF">CLV40_109110</name>
</gene>
<organism evidence="2 3">
    <name type="scientific">Actinokineospora auranticolor</name>
    <dbReference type="NCBI Taxonomy" id="155976"/>
    <lineage>
        <taxon>Bacteria</taxon>
        <taxon>Bacillati</taxon>
        <taxon>Actinomycetota</taxon>
        <taxon>Actinomycetes</taxon>
        <taxon>Pseudonocardiales</taxon>
        <taxon>Pseudonocardiaceae</taxon>
        <taxon>Actinokineospora</taxon>
    </lineage>
</organism>
<proteinExistence type="predicted"/>
<keyword evidence="3" id="KW-1185">Reference proteome</keyword>
<feature type="transmembrane region" description="Helical" evidence="1">
    <location>
        <begin position="7"/>
        <end position="30"/>
    </location>
</feature>
<keyword evidence="1" id="KW-0472">Membrane</keyword>
<dbReference type="AlphaFoldDB" id="A0A2S6GNB7"/>
<keyword evidence="1" id="KW-0812">Transmembrane</keyword>
<evidence type="ECO:0000256" key="1">
    <source>
        <dbReference type="SAM" id="Phobius"/>
    </source>
</evidence>
<keyword evidence="1" id="KW-1133">Transmembrane helix</keyword>
<name>A0A2S6GNB7_9PSEU</name>
<dbReference type="RefSeq" id="WP_104480106.1">
    <property type="nucleotide sequence ID" value="NZ_CP154825.1"/>
</dbReference>